<dbReference type="AlphaFoldDB" id="A0A1H0Z262"/>
<dbReference type="OrthoDB" id="6756152at2"/>
<proteinExistence type="predicted"/>
<dbReference type="Proteomes" id="UP000199570">
    <property type="component" value="Unassembled WGS sequence"/>
</dbReference>
<name>A0A1H0Z262_9PSED</name>
<organism evidence="1 2">
    <name type="scientific">Pseudomonas moorei</name>
    <dbReference type="NCBI Taxonomy" id="395599"/>
    <lineage>
        <taxon>Bacteria</taxon>
        <taxon>Pseudomonadati</taxon>
        <taxon>Pseudomonadota</taxon>
        <taxon>Gammaproteobacteria</taxon>
        <taxon>Pseudomonadales</taxon>
        <taxon>Pseudomonadaceae</taxon>
        <taxon>Pseudomonas</taxon>
    </lineage>
</organism>
<gene>
    <name evidence="1" type="ORF">SAMN04490195_0954</name>
</gene>
<dbReference type="EMBL" id="FNKJ01000002">
    <property type="protein sequence ID" value="SDQ21176.1"/>
    <property type="molecule type" value="Genomic_DNA"/>
</dbReference>
<protein>
    <submittedName>
        <fullName evidence="1">Uncharacterized protein</fullName>
    </submittedName>
</protein>
<accession>A0A1H0Z262</accession>
<evidence type="ECO:0000313" key="2">
    <source>
        <dbReference type="Proteomes" id="UP000199570"/>
    </source>
</evidence>
<keyword evidence="2" id="KW-1185">Reference proteome</keyword>
<dbReference type="RefSeq" id="WP_090317871.1">
    <property type="nucleotide sequence ID" value="NZ_FNKJ01000002.1"/>
</dbReference>
<reference evidence="2" key="1">
    <citation type="submission" date="2016-10" db="EMBL/GenBank/DDBJ databases">
        <authorList>
            <person name="Varghese N."/>
            <person name="Submissions S."/>
        </authorList>
    </citation>
    <scope>NUCLEOTIDE SEQUENCE [LARGE SCALE GENOMIC DNA]</scope>
    <source>
        <strain evidence="2">BS3775</strain>
    </source>
</reference>
<sequence length="942" mass="104842">MIKNQLVTLPWVDRQALEHGEVRVYTLREETSKIKADDETSELIMPLRARMGFVLRADYRGKASFYECLPRAGLIRIRTDVSVKMVGGYRKNFLVPDFFDDDYNVIPITGGNKLPFDWEAHKKGIKPKQGATCYAILEQLGDPLSCSLIPLAHHDITANLTLSSSRSREIASFISKNLFYLDEKELRAQAWGETKFERDRDEKHWLYELKPFIPFWGSLDDLQSDKFGNRVLGVIGLIVDVVSFALPLGKFAAGSMRLAIQAGRMGIRATLPSLGKLSTNLLTANLRNFNPLDALPTLLKSSVRGVRAGSRALSHLENKAMFKLKKLAGRADEYDFPQGLTQVTDPGHWRPLTDADQLAIVKGIEDVPVRNVVPLGFRHYLIDPQSSRPFGPLLTTHAHDLSLGRSSYPPLKNSDAHVFVELPDKTSVREVLEIDGRTTVLIDELPYRLDGNDLRRVDLIDDSNALTLVPCRPRRAPNGKSDCLSSFVTSEPAPTPEIGSFDETKDYAPWFGDRVSVPVERPPHAGQFLTHEGNLYYITDGVPSLYKGDISQLGFAKKWLVPSKEIPASLMFRKGIYGRIEVKGVYEGAEDSHQIGAILVPSLDDSSTYVFTRINTDKYYVATVPKGQNLSEPLTLKRLLKPDMAEGTLGEELLLVYTGSLSANNIARIHGVEAISRAMKTMEEIAIPIGTNPIPATSMKHLKVDTSPGEALMFDHSTRMIVTQLPQGATSWSRSKDAPEALRQRTAHIFDTLFESPTIDASNTNSALRINQTMEKLHQLIPRRQRSYNPRNIAYAEVMTTAGQREVYVSVSGGQQATSHLPLFKQNLGADQVRVGDTIYFNIDLNQHFPVTSLDVTDQGKLLAVPTTIKDIGTYKPVQTAKPTSLDSESKLIRVIREKYPDPATIKSVDVATTMRPCESCSIVVKEFGYDGGENALQVLWN</sequence>
<evidence type="ECO:0000313" key="1">
    <source>
        <dbReference type="EMBL" id="SDQ21176.1"/>
    </source>
</evidence>